<evidence type="ECO:0000313" key="3">
    <source>
        <dbReference type="EMBL" id="SUO92982.1"/>
    </source>
</evidence>
<feature type="transmembrane region" description="Helical" evidence="2">
    <location>
        <begin position="25"/>
        <end position="50"/>
    </location>
</feature>
<keyword evidence="2" id="KW-0472">Membrane</keyword>
<evidence type="ECO:0000256" key="1">
    <source>
        <dbReference type="SAM" id="MobiDB-lite"/>
    </source>
</evidence>
<keyword evidence="2" id="KW-0812">Transmembrane</keyword>
<organism evidence="3 4">
    <name type="scientific">Streptomyces griseus</name>
    <dbReference type="NCBI Taxonomy" id="1911"/>
    <lineage>
        <taxon>Bacteria</taxon>
        <taxon>Bacillati</taxon>
        <taxon>Actinomycetota</taxon>
        <taxon>Actinomycetes</taxon>
        <taxon>Kitasatosporales</taxon>
        <taxon>Streptomycetaceae</taxon>
        <taxon>Streptomyces</taxon>
    </lineage>
</organism>
<proteinExistence type="predicted"/>
<gene>
    <name evidence="3" type="ORF">NCTC7807_00126</name>
</gene>
<dbReference type="Proteomes" id="UP000254150">
    <property type="component" value="Unassembled WGS sequence"/>
</dbReference>
<feature type="transmembrane region" description="Helical" evidence="2">
    <location>
        <begin position="95"/>
        <end position="119"/>
    </location>
</feature>
<protein>
    <submittedName>
        <fullName evidence="3">Type IV secretory pathway</fullName>
    </submittedName>
</protein>
<name>A0A380ML02_STRGR</name>
<evidence type="ECO:0000256" key="2">
    <source>
        <dbReference type="SAM" id="Phobius"/>
    </source>
</evidence>
<feature type="region of interest" description="Disordered" evidence="1">
    <location>
        <begin position="129"/>
        <end position="219"/>
    </location>
</feature>
<reference evidence="3 4" key="1">
    <citation type="submission" date="2018-06" db="EMBL/GenBank/DDBJ databases">
        <authorList>
            <consortium name="Pathogen Informatics"/>
            <person name="Doyle S."/>
        </authorList>
    </citation>
    <scope>NUCLEOTIDE SEQUENCE [LARGE SCALE GENOMIC DNA]</scope>
    <source>
        <strain evidence="3 4">NCTC7807</strain>
    </source>
</reference>
<dbReference type="RefSeq" id="WP_115067655.1">
    <property type="nucleotide sequence ID" value="NZ_UHID01000001.1"/>
</dbReference>
<dbReference type="AlphaFoldDB" id="A0A380ML02"/>
<keyword evidence="2" id="KW-1133">Transmembrane helix</keyword>
<feature type="compositionally biased region" description="Low complexity" evidence="1">
    <location>
        <begin position="172"/>
        <end position="193"/>
    </location>
</feature>
<sequence length="551" mass="57071">MAGAPHEHGPAADGAPAQRGVPDGLLIGVLALLLASACLVWTATGLAGLFSHGAWPDGVDFTRTPAALRSLLTAPQDLPAAWPATPPAQLSGWGLFWGLAIGQLLLALTLALAVAFSLARRKAARSNRHAAHAGFPSGPSPVGTATTAEPTLRKHTPKPSTQTSAPHPPAAARPGPSSSSPSPHETEPQPQQQDSVQRSFAAAPPSTPVETMFPSPRAEQAAPLITRSSAYDVGSGPPGATPQLLLGAPDSRLRLAAQALQEAEGAALVVTSHPALWAETKDARAKLGPVHLYDPSHRCDAPNRLRWSPTSGCHEMPTAASRAVALLAPVRPLSTLDAAVADTAQTLLRCFLHAAETAGKGVKHLHRWAQGGQLQEAVTVLRTHPRAAAGSAGELESALTAHPVRRDQALQLTTKALGSLSSVHIRNACGANRADAAAVESFVAEGGSLYVVGESVEDPKSHPGAVPLVTAFASYVVEHGRRVAARSPAGRLDPPALLVLEDLAAVAPFPELPGLLTAAPLEGIHPLVLLRSQEQARSRWPGQSLLSKPTE</sequence>
<dbReference type="EMBL" id="UHID01000001">
    <property type="protein sequence ID" value="SUO92982.1"/>
    <property type="molecule type" value="Genomic_DNA"/>
</dbReference>
<evidence type="ECO:0000313" key="4">
    <source>
        <dbReference type="Proteomes" id="UP000254150"/>
    </source>
</evidence>
<accession>A0A380ML02</accession>